<dbReference type="Proteomes" id="UP000799538">
    <property type="component" value="Unassembled WGS sequence"/>
</dbReference>
<evidence type="ECO:0000313" key="1">
    <source>
        <dbReference type="EMBL" id="KAF2224549.1"/>
    </source>
</evidence>
<accession>A0A6A6GG05</accession>
<organism evidence="1 2">
    <name type="scientific">Elsinoe ampelina</name>
    <dbReference type="NCBI Taxonomy" id="302913"/>
    <lineage>
        <taxon>Eukaryota</taxon>
        <taxon>Fungi</taxon>
        <taxon>Dikarya</taxon>
        <taxon>Ascomycota</taxon>
        <taxon>Pezizomycotina</taxon>
        <taxon>Dothideomycetes</taxon>
        <taxon>Dothideomycetidae</taxon>
        <taxon>Myriangiales</taxon>
        <taxon>Elsinoaceae</taxon>
        <taxon>Elsinoe</taxon>
    </lineage>
</organism>
<dbReference type="InterPro" id="IPR051035">
    <property type="entry name" value="Mito_inheritance_9"/>
</dbReference>
<keyword evidence="2" id="KW-1185">Reference proteome</keyword>
<gene>
    <name evidence="1" type="ORF">BDZ85DRAFT_261160</name>
</gene>
<dbReference type="OrthoDB" id="2968323at2759"/>
<dbReference type="GO" id="GO:0005739">
    <property type="term" value="C:mitochondrion"/>
    <property type="evidence" value="ECO:0007669"/>
    <property type="project" value="TreeGrafter"/>
</dbReference>
<sequence>MMDEASGESILDTWHLKNPREKAAILEQVVDIQATLLSNTFATHGSLYRVVDARRRGQPNDAVVRVQRDSSSPLSTDYQIGSLADLDEYRARTPNRGPWSTAQDWLRAIADNRITHYSARLKSIDGVPQSANPCSAVHQKVQSLAKSRELLGEDFLPRLWHGNDFRADSIFVTGDRVTSITGWRASSICPLPFLATRPDFVQYDGRVSLLYGDCVESRCDLLNRTLNSDFCSRLRRTVNLAASDDNNPGILLWTLIELAQHWDEFSNSDCPVEYSETEMEKSCSTMDDWNAAAAKWDGIGDMVSRDGWVSNENYEVAQSVLANGAFYSCKIC</sequence>
<dbReference type="PANTHER" id="PTHR36091">
    <property type="entry name" value="ALTERED INHERITANCE OF MITOCHONDRIA PROTEIN 9, MITOCHONDRIAL"/>
    <property type="match status" value="1"/>
</dbReference>
<evidence type="ECO:0000313" key="2">
    <source>
        <dbReference type="Proteomes" id="UP000799538"/>
    </source>
</evidence>
<name>A0A6A6GG05_9PEZI</name>
<dbReference type="EMBL" id="ML992505">
    <property type="protein sequence ID" value="KAF2224549.1"/>
    <property type="molecule type" value="Genomic_DNA"/>
</dbReference>
<evidence type="ECO:0008006" key="3">
    <source>
        <dbReference type="Google" id="ProtNLM"/>
    </source>
</evidence>
<protein>
    <recommendedName>
        <fullName evidence="3">Aminoglycoside phosphotransferase domain-containing protein</fullName>
    </recommendedName>
</protein>
<reference evidence="2" key="1">
    <citation type="journal article" date="2020" name="Stud. Mycol.">
        <title>101 Dothideomycetes genomes: A test case for predicting lifestyles and emergence of pathogens.</title>
        <authorList>
            <person name="Haridas S."/>
            <person name="Albert R."/>
            <person name="Binder M."/>
            <person name="Bloem J."/>
            <person name="LaButti K."/>
            <person name="Salamov A."/>
            <person name="Andreopoulos B."/>
            <person name="Baker S."/>
            <person name="Barry K."/>
            <person name="Bills G."/>
            <person name="Bluhm B."/>
            <person name="Cannon C."/>
            <person name="Castanera R."/>
            <person name="Culley D."/>
            <person name="Daum C."/>
            <person name="Ezra D."/>
            <person name="Gonzalez J."/>
            <person name="Henrissat B."/>
            <person name="Kuo A."/>
            <person name="Liang C."/>
            <person name="Lipzen A."/>
            <person name="Lutzoni F."/>
            <person name="Magnuson J."/>
            <person name="Mondo S."/>
            <person name="Nolan M."/>
            <person name="Ohm R."/>
            <person name="Pangilinan J."/>
            <person name="Park H.-J."/>
            <person name="Ramirez L."/>
            <person name="Alfaro M."/>
            <person name="Sun H."/>
            <person name="Tritt A."/>
            <person name="Yoshinaga Y."/>
            <person name="Zwiers L.-H."/>
            <person name="Turgeon B."/>
            <person name="Goodwin S."/>
            <person name="Spatafora J."/>
            <person name="Crous P."/>
            <person name="Grigoriev I."/>
        </authorList>
    </citation>
    <scope>NUCLEOTIDE SEQUENCE [LARGE SCALE GENOMIC DNA]</scope>
    <source>
        <strain evidence="2">CECT 20119</strain>
    </source>
</reference>
<proteinExistence type="predicted"/>
<dbReference type="PANTHER" id="PTHR36091:SF1">
    <property type="entry name" value="ALTERED INHERITANCE OF MITOCHONDRIA PROTEIN 9, MITOCHONDRIAL"/>
    <property type="match status" value="1"/>
</dbReference>
<dbReference type="AlphaFoldDB" id="A0A6A6GG05"/>